<keyword evidence="2" id="KW-1185">Reference proteome</keyword>
<dbReference type="RefSeq" id="XP_002509385.1">
    <property type="nucleotide sequence ID" value="XM_002509339.1"/>
</dbReference>
<dbReference type="InParanoid" id="C1FJQ4"/>
<dbReference type="AlphaFoldDB" id="C1FJQ4"/>
<sequence>MRAIAGGYKTRARMARACTLVLVVVLLALLELALRRRGGEGKPRPSPRTRRHPTQFNDVGNIVNAGIGGFPNAIYRDWWAPLWPTSCFAVGNYGLWSLAQCVMFTGTF</sequence>
<dbReference type="GeneID" id="8248270"/>
<organism evidence="1 2">
    <name type="scientific">Micromonas commoda (strain RCC299 / NOUM17 / CCMP2709)</name>
    <name type="common">Picoplanktonic green alga</name>
    <dbReference type="NCBI Taxonomy" id="296587"/>
    <lineage>
        <taxon>Eukaryota</taxon>
        <taxon>Viridiplantae</taxon>
        <taxon>Chlorophyta</taxon>
        <taxon>Mamiellophyceae</taxon>
        <taxon>Mamiellales</taxon>
        <taxon>Mamiellaceae</taxon>
        <taxon>Micromonas</taxon>
    </lineage>
</organism>
<dbReference type="OrthoDB" id="10581924at2759"/>
<evidence type="ECO:0000313" key="1">
    <source>
        <dbReference type="EMBL" id="ACO70643.1"/>
    </source>
</evidence>
<gene>
    <name evidence="1" type="ORF">MICPUN_62904</name>
</gene>
<accession>C1FJQ4</accession>
<dbReference type="Proteomes" id="UP000002009">
    <property type="component" value="Chromosome 12"/>
</dbReference>
<dbReference type="EMBL" id="CP001577">
    <property type="protein sequence ID" value="ACO70643.1"/>
    <property type="molecule type" value="Genomic_DNA"/>
</dbReference>
<reference evidence="1 2" key="1">
    <citation type="journal article" date="2009" name="Science">
        <title>Green evolution and dynamic adaptations revealed by genomes of the marine picoeukaryotes Micromonas.</title>
        <authorList>
            <person name="Worden A.Z."/>
            <person name="Lee J.H."/>
            <person name="Mock T."/>
            <person name="Rouze P."/>
            <person name="Simmons M.P."/>
            <person name="Aerts A.L."/>
            <person name="Allen A.E."/>
            <person name="Cuvelier M.L."/>
            <person name="Derelle E."/>
            <person name="Everett M.V."/>
            <person name="Foulon E."/>
            <person name="Grimwood J."/>
            <person name="Gundlach H."/>
            <person name="Henrissat B."/>
            <person name="Napoli C."/>
            <person name="McDonald S.M."/>
            <person name="Parker M.S."/>
            <person name="Rombauts S."/>
            <person name="Salamov A."/>
            <person name="Von Dassow P."/>
            <person name="Badger J.H."/>
            <person name="Coutinho P.M."/>
            <person name="Demir E."/>
            <person name="Dubchak I."/>
            <person name="Gentemann C."/>
            <person name="Eikrem W."/>
            <person name="Gready J.E."/>
            <person name="John U."/>
            <person name="Lanier W."/>
            <person name="Lindquist E.A."/>
            <person name="Lucas S."/>
            <person name="Mayer K.F."/>
            <person name="Moreau H."/>
            <person name="Not F."/>
            <person name="Otillar R."/>
            <person name="Panaud O."/>
            <person name="Pangilinan J."/>
            <person name="Paulsen I."/>
            <person name="Piegu B."/>
            <person name="Poliakov A."/>
            <person name="Robbens S."/>
            <person name="Schmutz J."/>
            <person name="Toulza E."/>
            <person name="Wyss T."/>
            <person name="Zelensky A."/>
            <person name="Zhou K."/>
            <person name="Armbrust E.V."/>
            <person name="Bhattacharya D."/>
            <person name="Goodenough U.W."/>
            <person name="Van de Peer Y."/>
            <person name="Grigoriev I.V."/>
        </authorList>
    </citation>
    <scope>NUCLEOTIDE SEQUENCE [LARGE SCALE GENOMIC DNA]</scope>
    <source>
        <strain evidence="2">RCC299 / NOUM17</strain>
    </source>
</reference>
<dbReference type="KEGG" id="mis:MICPUN_62904"/>
<proteinExistence type="predicted"/>
<name>C1FJQ4_MICCC</name>
<evidence type="ECO:0000313" key="2">
    <source>
        <dbReference type="Proteomes" id="UP000002009"/>
    </source>
</evidence>
<protein>
    <submittedName>
        <fullName evidence="1">Uncharacterized protein</fullName>
    </submittedName>
</protein>